<reference evidence="1" key="3">
    <citation type="submission" date="2022-01" db="UniProtKB">
        <authorList>
            <consortium name="EnsemblPlants"/>
        </authorList>
    </citation>
    <scope>IDENTIFICATION</scope>
    <source>
        <strain evidence="1">subsp. vulgare</strain>
    </source>
</reference>
<protein>
    <submittedName>
        <fullName evidence="1">Uncharacterized protein</fullName>
    </submittedName>
</protein>
<accession>A0A8I6XJ49</accession>
<organism evidence="1 2">
    <name type="scientific">Hordeum vulgare subsp. vulgare</name>
    <name type="common">Domesticated barley</name>
    <dbReference type="NCBI Taxonomy" id="112509"/>
    <lineage>
        <taxon>Eukaryota</taxon>
        <taxon>Viridiplantae</taxon>
        <taxon>Streptophyta</taxon>
        <taxon>Embryophyta</taxon>
        <taxon>Tracheophyta</taxon>
        <taxon>Spermatophyta</taxon>
        <taxon>Magnoliopsida</taxon>
        <taxon>Liliopsida</taxon>
        <taxon>Poales</taxon>
        <taxon>Poaceae</taxon>
        <taxon>BOP clade</taxon>
        <taxon>Pooideae</taxon>
        <taxon>Triticodae</taxon>
        <taxon>Triticeae</taxon>
        <taxon>Hordeinae</taxon>
        <taxon>Hordeum</taxon>
    </lineage>
</organism>
<dbReference type="EnsemblPlants" id="HORVU.MOREX.r3.5HG0441850.1">
    <property type="protein sequence ID" value="HORVU.MOREX.r3.5HG0441850.1.CDS1"/>
    <property type="gene ID" value="HORVU.MOREX.r3.5HG0441850"/>
</dbReference>
<evidence type="ECO:0000313" key="2">
    <source>
        <dbReference type="Proteomes" id="UP000011116"/>
    </source>
</evidence>
<name>A0A8I6XJ49_HORVV</name>
<proteinExistence type="predicted"/>
<dbReference type="Gramene" id="HORVU.MOREX.r2.5HG0365800.1">
    <property type="protein sequence ID" value="HORVU.MOREX.r2.5HG0365800.1.CDS.1"/>
    <property type="gene ID" value="HORVU.MOREX.r2.5HG0365800"/>
</dbReference>
<sequence length="108" mass="11951">MVRPLSFVQVPQYLTQPHSQIHNGSHVPSPGFRLTAGRSVEGGDFFLGLEAYKAFLACLPACRAIPFDSSELWLEPDPSRQRASFPLPCLQAAARPPRRGWHLAGGRR</sequence>
<reference evidence="1" key="2">
    <citation type="submission" date="2020-10" db="EMBL/GenBank/DDBJ databases">
        <authorList>
            <person name="Scholz U."/>
            <person name="Mascher M."/>
            <person name="Fiebig A."/>
        </authorList>
    </citation>
    <scope>NUCLEOTIDE SEQUENCE [LARGE SCALE GENOMIC DNA]</scope>
    <source>
        <strain evidence="1">cv. Morex</strain>
    </source>
</reference>
<keyword evidence="2" id="KW-1185">Reference proteome</keyword>
<reference evidence="2" key="1">
    <citation type="journal article" date="2012" name="Nature">
        <title>A physical, genetic and functional sequence assembly of the barley genome.</title>
        <authorList>
            <consortium name="The International Barley Genome Sequencing Consortium"/>
            <person name="Mayer K.F."/>
            <person name="Waugh R."/>
            <person name="Brown J.W."/>
            <person name="Schulman A."/>
            <person name="Langridge P."/>
            <person name="Platzer M."/>
            <person name="Fincher G.B."/>
            <person name="Muehlbauer G.J."/>
            <person name="Sato K."/>
            <person name="Close T.J."/>
            <person name="Wise R.P."/>
            <person name="Stein N."/>
        </authorList>
    </citation>
    <scope>NUCLEOTIDE SEQUENCE [LARGE SCALE GENOMIC DNA]</scope>
    <source>
        <strain evidence="2">cv. Morex</strain>
    </source>
</reference>
<dbReference type="Proteomes" id="UP000011116">
    <property type="component" value="Chromosome 5H"/>
</dbReference>
<dbReference type="AlphaFoldDB" id="A0A8I6XJ49"/>
<dbReference type="Gramene" id="HORVU.MOREX.r3.5HG0441850.1">
    <property type="protein sequence ID" value="HORVU.MOREX.r3.5HG0441850.1.CDS1"/>
    <property type="gene ID" value="HORVU.MOREX.r3.5HG0441850"/>
</dbReference>
<evidence type="ECO:0000313" key="1">
    <source>
        <dbReference type="EnsemblPlants" id="HORVU.MOREX.r3.5HG0441850.1.CDS1"/>
    </source>
</evidence>